<evidence type="ECO:0000313" key="8">
    <source>
        <dbReference type="EMBL" id="MFD0987756.1"/>
    </source>
</evidence>
<dbReference type="PANTHER" id="PTHR30417">
    <property type="entry name" value="N-ACETYLMURAMOYL-L-ALANINE AMIDASE AMID"/>
    <property type="match status" value="1"/>
</dbReference>
<dbReference type="InterPro" id="IPR002477">
    <property type="entry name" value="Peptidoglycan-bd-like"/>
</dbReference>
<protein>
    <recommendedName>
        <fullName evidence="3">N-acetylmuramoyl-L-alanine amidase</fullName>
        <ecNumber evidence="3">3.5.1.28</ecNumber>
    </recommendedName>
</protein>
<dbReference type="InterPro" id="IPR036505">
    <property type="entry name" value="Amidase/PGRP_sf"/>
</dbReference>
<dbReference type="CDD" id="cd06583">
    <property type="entry name" value="PGRP"/>
    <property type="match status" value="1"/>
</dbReference>
<keyword evidence="4 8" id="KW-0378">Hydrolase</keyword>
<proteinExistence type="inferred from homology"/>
<dbReference type="InterPro" id="IPR036366">
    <property type="entry name" value="PGBDSf"/>
</dbReference>
<dbReference type="PANTHER" id="PTHR30417:SF1">
    <property type="entry name" value="N-ACETYLMURAMOYL-L-ALANINE AMIDASE AMID"/>
    <property type="match status" value="1"/>
</dbReference>
<accession>A0ABW3JD96</accession>
<organism evidence="8 9">
    <name type="scientific">Methyloligella solikamskensis</name>
    <dbReference type="NCBI Taxonomy" id="1177756"/>
    <lineage>
        <taxon>Bacteria</taxon>
        <taxon>Pseudomonadati</taxon>
        <taxon>Pseudomonadota</taxon>
        <taxon>Alphaproteobacteria</taxon>
        <taxon>Hyphomicrobiales</taxon>
        <taxon>Hyphomicrobiaceae</taxon>
        <taxon>Methyloligella</taxon>
    </lineage>
</organism>
<evidence type="ECO:0000256" key="3">
    <source>
        <dbReference type="ARBA" id="ARBA00011901"/>
    </source>
</evidence>
<feature type="domain" description="N-acetylmuramoyl-L-alanine amidase" evidence="7">
    <location>
        <begin position="15"/>
        <end position="157"/>
    </location>
</feature>
<evidence type="ECO:0000259" key="7">
    <source>
        <dbReference type="SMART" id="SM00644"/>
    </source>
</evidence>
<comment type="similarity">
    <text evidence="2">Belongs to the N-acetylmuramoyl-L-alanine amidase 2 family.</text>
</comment>
<dbReference type="EMBL" id="JBHTJO010000001">
    <property type="protein sequence ID" value="MFD0987756.1"/>
    <property type="molecule type" value="Genomic_DNA"/>
</dbReference>
<evidence type="ECO:0000256" key="5">
    <source>
        <dbReference type="ARBA" id="ARBA00023316"/>
    </source>
</evidence>
<evidence type="ECO:0000256" key="4">
    <source>
        <dbReference type="ARBA" id="ARBA00022801"/>
    </source>
</evidence>
<dbReference type="Gene3D" id="3.40.80.10">
    <property type="entry name" value="Peptidoglycan recognition protein-like"/>
    <property type="match status" value="1"/>
</dbReference>
<dbReference type="Pfam" id="PF01471">
    <property type="entry name" value="PG_binding_1"/>
    <property type="match status" value="1"/>
</dbReference>
<dbReference type="EC" id="3.5.1.28" evidence="3"/>
<name>A0ABW3JD96_9HYPH</name>
<dbReference type="Pfam" id="PF01510">
    <property type="entry name" value="Amidase_2"/>
    <property type="match status" value="1"/>
</dbReference>
<reference evidence="9" key="1">
    <citation type="journal article" date="2019" name="Int. J. Syst. Evol. Microbiol.">
        <title>The Global Catalogue of Microorganisms (GCM) 10K type strain sequencing project: providing services to taxonomists for standard genome sequencing and annotation.</title>
        <authorList>
            <consortium name="The Broad Institute Genomics Platform"/>
            <consortium name="The Broad Institute Genome Sequencing Center for Infectious Disease"/>
            <person name="Wu L."/>
            <person name="Ma J."/>
        </authorList>
    </citation>
    <scope>NUCLEOTIDE SEQUENCE [LARGE SCALE GENOMIC DNA]</scope>
    <source>
        <strain evidence="9">CCUG 61697</strain>
    </source>
</reference>
<dbReference type="GO" id="GO:0008745">
    <property type="term" value="F:N-acetylmuramoyl-L-alanine amidase activity"/>
    <property type="evidence" value="ECO:0007669"/>
    <property type="project" value="UniProtKB-EC"/>
</dbReference>
<evidence type="ECO:0000256" key="6">
    <source>
        <dbReference type="SAM" id="MobiDB-lite"/>
    </source>
</evidence>
<comment type="caution">
    <text evidence="8">The sequence shown here is derived from an EMBL/GenBank/DDBJ whole genome shotgun (WGS) entry which is preliminary data.</text>
</comment>
<dbReference type="InterPro" id="IPR036365">
    <property type="entry name" value="PGBD-like_sf"/>
</dbReference>
<dbReference type="InterPro" id="IPR002502">
    <property type="entry name" value="Amidase_domain"/>
</dbReference>
<dbReference type="SUPFAM" id="SSF47090">
    <property type="entry name" value="PGBD-like"/>
    <property type="match status" value="1"/>
</dbReference>
<sequence>MTAAPDSPLAEWRASPNVEPRREGRTPDMLILHYTGMASAQEALDWLTTEESKVSAHYLVDENGRITQMVPEEMRAWHAGQSLWAGETDLNSCSIGIEIHNTGHPAKGEEGELPAYPEVQMQAVEALCRDILTRHAIPPTRVLAHSDIAPTRKKDPGETFDWGRLHAAGIGHWVEPAAIGDDLGMETGDEGARVQELQEALSAYGYGLEITSTYGRGLENVVSAFQRHFRPERIDGRADNSTIETLQRLLETAPKA</sequence>
<keyword evidence="5" id="KW-0961">Cell wall biogenesis/degradation</keyword>
<gene>
    <name evidence="8" type="ORF">ACFQ2F_11685</name>
</gene>
<keyword evidence="9" id="KW-1185">Reference proteome</keyword>
<dbReference type="Proteomes" id="UP001597102">
    <property type="component" value="Unassembled WGS sequence"/>
</dbReference>
<evidence type="ECO:0000313" key="9">
    <source>
        <dbReference type="Proteomes" id="UP001597102"/>
    </source>
</evidence>
<dbReference type="InterPro" id="IPR051206">
    <property type="entry name" value="NAMLAA_amidase_2"/>
</dbReference>
<feature type="region of interest" description="Disordered" evidence="6">
    <location>
        <begin position="1"/>
        <end position="24"/>
    </location>
</feature>
<dbReference type="SMART" id="SM00644">
    <property type="entry name" value="Ami_2"/>
    <property type="match status" value="1"/>
</dbReference>
<evidence type="ECO:0000256" key="1">
    <source>
        <dbReference type="ARBA" id="ARBA00001561"/>
    </source>
</evidence>
<dbReference type="Gene3D" id="1.10.101.10">
    <property type="entry name" value="PGBD-like superfamily/PGBD"/>
    <property type="match status" value="1"/>
</dbReference>
<comment type="catalytic activity">
    <reaction evidence="1">
        <text>Hydrolyzes the link between N-acetylmuramoyl residues and L-amino acid residues in certain cell-wall glycopeptides.</text>
        <dbReference type="EC" id="3.5.1.28"/>
    </reaction>
</comment>
<dbReference type="RefSeq" id="WP_379090036.1">
    <property type="nucleotide sequence ID" value="NZ_JBHTJO010000001.1"/>
</dbReference>
<dbReference type="SUPFAM" id="SSF55846">
    <property type="entry name" value="N-acetylmuramoyl-L-alanine amidase-like"/>
    <property type="match status" value="1"/>
</dbReference>
<evidence type="ECO:0000256" key="2">
    <source>
        <dbReference type="ARBA" id="ARBA00007553"/>
    </source>
</evidence>